<gene>
    <name evidence="1" type="ORF">ACFP0N_04015</name>
</gene>
<name>A0ABW1ESY9_9ACTN</name>
<evidence type="ECO:0008006" key="3">
    <source>
        <dbReference type="Google" id="ProtNLM"/>
    </source>
</evidence>
<comment type="caution">
    <text evidence="1">The sequence shown here is derived from an EMBL/GenBank/DDBJ whole genome shotgun (WGS) entry which is preliminary data.</text>
</comment>
<dbReference type="Proteomes" id="UP001596067">
    <property type="component" value="Unassembled WGS sequence"/>
</dbReference>
<evidence type="ECO:0000313" key="1">
    <source>
        <dbReference type="EMBL" id="MFC5884151.1"/>
    </source>
</evidence>
<evidence type="ECO:0000313" key="2">
    <source>
        <dbReference type="Proteomes" id="UP001596067"/>
    </source>
</evidence>
<organism evidence="1 2">
    <name type="scientific">Kitasatospora aburaviensis</name>
    <dbReference type="NCBI Taxonomy" id="67265"/>
    <lineage>
        <taxon>Bacteria</taxon>
        <taxon>Bacillati</taxon>
        <taxon>Actinomycetota</taxon>
        <taxon>Actinomycetes</taxon>
        <taxon>Kitasatosporales</taxon>
        <taxon>Streptomycetaceae</taxon>
        <taxon>Kitasatospora</taxon>
    </lineage>
</organism>
<reference evidence="2" key="1">
    <citation type="journal article" date="2019" name="Int. J. Syst. Evol. Microbiol.">
        <title>The Global Catalogue of Microorganisms (GCM) 10K type strain sequencing project: providing services to taxonomists for standard genome sequencing and annotation.</title>
        <authorList>
            <consortium name="The Broad Institute Genomics Platform"/>
            <consortium name="The Broad Institute Genome Sequencing Center for Infectious Disease"/>
            <person name="Wu L."/>
            <person name="Ma J."/>
        </authorList>
    </citation>
    <scope>NUCLEOTIDE SEQUENCE [LARGE SCALE GENOMIC DNA]</scope>
    <source>
        <strain evidence="2">CGMCC 4.1469</strain>
    </source>
</reference>
<dbReference type="EMBL" id="JBHSOD010000003">
    <property type="protein sequence ID" value="MFC5884151.1"/>
    <property type="molecule type" value="Genomic_DNA"/>
</dbReference>
<sequence>MSQSPVVLSTHMMATYMVKPGCAEQARDIIAKHWPTLKAHGLVTDEPATVYHSESEHGPVFFEIVTWVDENAVSRAFNTPEVNAIWQEMAAITEAREGRPPVDYPIVHRMGYHQDEPDLPEEDAYTGLAHYLVRPDKVAEFHELMARDWPTLRDEKLTTGDRAVVYFGEDATGPFFLEVVRWYDQQGPSIAYRNDKVSAIWQDVFRYTEGRSGRPASEYLWAGELKFPYHDAS</sequence>
<protein>
    <recommendedName>
        <fullName evidence="3">Antibiotic biosynthesis monooxygenase</fullName>
    </recommendedName>
</protein>
<keyword evidence="2" id="KW-1185">Reference proteome</keyword>
<dbReference type="RefSeq" id="WP_313762512.1">
    <property type="nucleotide sequence ID" value="NZ_BAAAVH010000050.1"/>
</dbReference>
<accession>A0ABW1ESY9</accession>
<proteinExistence type="predicted"/>